<comment type="similarity">
    <text evidence="1">Belongs to the paxM FAD-dependent monooxygenase family.</text>
</comment>
<accession>A0A9P3PME7</accession>
<proteinExistence type="inferred from homology"/>
<dbReference type="InterPro" id="IPR036188">
    <property type="entry name" value="FAD/NAD-bd_sf"/>
</dbReference>
<dbReference type="PANTHER" id="PTHR13789:SF147">
    <property type="entry name" value="PUTATIVE (AFU_ORTHOLOGUE AFUA_2G01950)-RELATED"/>
    <property type="match status" value="1"/>
</dbReference>
<dbReference type="Pfam" id="PF01494">
    <property type="entry name" value="FAD_binding_3"/>
    <property type="match status" value="1"/>
</dbReference>
<comment type="caution">
    <text evidence="8">The sequence shown here is derived from an EMBL/GenBank/DDBJ whole genome shotgun (WGS) entry which is preliminary data.</text>
</comment>
<dbReference type="AlphaFoldDB" id="A0A9P3PME7"/>
<feature type="domain" description="FAD-binding" evidence="7">
    <location>
        <begin position="27"/>
        <end position="373"/>
    </location>
</feature>
<protein>
    <recommendedName>
        <fullName evidence="7">FAD-binding domain-containing protein</fullName>
    </recommendedName>
</protein>
<sequence length="463" mass="50962">MLNQSVSRETPTRPAKKHTDGAQVSLDITIVGAGIGGLAAAYVLGRAGHRVTVLESAAVLSSVGAGIQITPNMSRLLIRWGLGDALQKIAVVPQALSLRRYQTGERVGWTKWGEGIERNHGAPYYHVHRADLQKLLLELATPYMTLRLNSKVLTVEPTTPFVVLECGEIIKTDLVIGADGVRSTIRDIVAGRSDAPLATGDAAYRATIPTSKMLLDPDLRSLVEGAETNVWMGPGRHVVGYCIRAKKEYNLVMIHPSNGEGEVPAPTSRQQMKADFAGFEPRVRKLLEVVPSTMSWALMDRQPMQTWVHPRNTICLLGDACHPMLPYRAQGAAMAVEDAAVLGNLLSRLTSRKQVPFLLQAYQHIRHPRASETQMASRMNQKIFHFEDGPQQEARDASMRTAMEAELQRLEGEDLSSEKNRDNANVWADKAKSMAAFDYDADAAVEKWRQTETRAMSAAVVKL</sequence>
<feature type="region of interest" description="Disordered" evidence="6">
    <location>
        <begin position="1"/>
        <end position="20"/>
    </location>
</feature>
<reference evidence="8" key="1">
    <citation type="submission" date="2022-07" db="EMBL/GenBank/DDBJ databases">
        <title>The genome of Lyophyllum shimeji provides insight into the initial evolution of ectomycorrhizal fungal genome.</title>
        <authorList>
            <person name="Kobayashi Y."/>
            <person name="Shibata T."/>
            <person name="Hirakawa H."/>
            <person name="Shigenobu S."/>
            <person name="Nishiyama T."/>
            <person name="Yamada A."/>
            <person name="Hasebe M."/>
            <person name="Kawaguchi M."/>
        </authorList>
    </citation>
    <scope>NUCLEOTIDE SEQUENCE</scope>
    <source>
        <strain evidence="8">AT787</strain>
    </source>
</reference>
<dbReference type="InterPro" id="IPR050493">
    <property type="entry name" value="FAD-dep_Monooxygenase_BioMet"/>
</dbReference>
<evidence type="ECO:0000259" key="7">
    <source>
        <dbReference type="Pfam" id="PF01494"/>
    </source>
</evidence>
<name>A0A9P3PME7_LYOSH</name>
<evidence type="ECO:0000256" key="4">
    <source>
        <dbReference type="ARBA" id="ARBA00023002"/>
    </source>
</evidence>
<dbReference type="InterPro" id="IPR002938">
    <property type="entry name" value="FAD-bd"/>
</dbReference>
<keyword evidence="3" id="KW-0274">FAD</keyword>
<dbReference type="PRINTS" id="PR00420">
    <property type="entry name" value="RNGMNOXGNASE"/>
</dbReference>
<gene>
    <name evidence="8" type="ORF">LshimejAT787_0410320</name>
</gene>
<dbReference type="GO" id="GO:0071949">
    <property type="term" value="F:FAD binding"/>
    <property type="evidence" value="ECO:0007669"/>
    <property type="project" value="InterPro"/>
</dbReference>
<keyword evidence="4" id="KW-0560">Oxidoreductase</keyword>
<evidence type="ECO:0000256" key="2">
    <source>
        <dbReference type="ARBA" id="ARBA00022630"/>
    </source>
</evidence>
<keyword evidence="5" id="KW-0503">Monooxygenase</keyword>
<evidence type="ECO:0000313" key="8">
    <source>
        <dbReference type="EMBL" id="GLB37981.1"/>
    </source>
</evidence>
<dbReference type="GO" id="GO:0004497">
    <property type="term" value="F:monooxygenase activity"/>
    <property type="evidence" value="ECO:0007669"/>
    <property type="project" value="UniProtKB-KW"/>
</dbReference>
<evidence type="ECO:0000256" key="3">
    <source>
        <dbReference type="ARBA" id="ARBA00022827"/>
    </source>
</evidence>
<dbReference type="FunFam" id="3.50.50.60:FF:000115">
    <property type="entry name" value="Salicylate hydroxylase, putative"/>
    <property type="match status" value="1"/>
</dbReference>
<evidence type="ECO:0000256" key="1">
    <source>
        <dbReference type="ARBA" id="ARBA00007992"/>
    </source>
</evidence>
<dbReference type="OrthoDB" id="9993796at2759"/>
<keyword evidence="9" id="KW-1185">Reference proteome</keyword>
<organism evidence="8 9">
    <name type="scientific">Lyophyllum shimeji</name>
    <name type="common">Hon-shimeji</name>
    <name type="synonym">Tricholoma shimeji</name>
    <dbReference type="NCBI Taxonomy" id="47721"/>
    <lineage>
        <taxon>Eukaryota</taxon>
        <taxon>Fungi</taxon>
        <taxon>Dikarya</taxon>
        <taxon>Basidiomycota</taxon>
        <taxon>Agaricomycotina</taxon>
        <taxon>Agaricomycetes</taxon>
        <taxon>Agaricomycetidae</taxon>
        <taxon>Agaricales</taxon>
        <taxon>Tricholomatineae</taxon>
        <taxon>Lyophyllaceae</taxon>
        <taxon>Lyophyllum</taxon>
    </lineage>
</organism>
<dbReference type="Gene3D" id="3.50.50.60">
    <property type="entry name" value="FAD/NAD(P)-binding domain"/>
    <property type="match status" value="1"/>
</dbReference>
<evidence type="ECO:0000313" key="9">
    <source>
        <dbReference type="Proteomes" id="UP001063166"/>
    </source>
</evidence>
<dbReference type="PANTHER" id="PTHR13789">
    <property type="entry name" value="MONOOXYGENASE"/>
    <property type="match status" value="1"/>
</dbReference>
<dbReference type="SUPFAM" id="SSF51905">
    <property type="entry name" value="FAD/NAD(P)-binding domain"/>
    <property type="match status" value="1"/>
</dbReference>
<evidence type="ECO:0000256" key="5">
    <source>
        <dbReference type="ARBA" id="ARBA00023033"/>
    </source>
</evidence>
<dbReference type="EMBL" id="BRPK01000004">
    <property type="protein sequence ID" value="GLB37981.1"/>
    <property type="molecule type" value="Genomic_DNA"/>
</dbReference>
<dbReference type="SUPFAM" id="SSF54373">
    <property type="entry name" value="FAD-linked reductases, C-terminal domain"/>
    <property type="match status" value="1"/>
</dbReference>
<dbReference type="Proteomes" id="UP001063166">
    <property type="component" value="Unassembled WGS sequence"/>
</dbReference>
<keyword evidence="2" id="KW-0285">Flavoprotein</keyword>
<evidence type="ECO:0000256" key="6">
    <source>
        <dbReference type="SAM" id="MobiDB-lite"/>
    </source>
</evidence>